<organism evidence="1 2">
    <name type="scientific">Petromyces alliaceus</name>
    <name type="common">Aspergillus alliaceus</name>
    <dbReference type="NCBI Taxonomy" id="209559"/>
    <lineage>
        <taxon>Eukaryota</taxon>
        <taxon>Fungi</taxon>
        <taxon>Dikarya</taxon>
        <taxon>Ascomycota</taxon>
        <taxon>Pezizomycotina</taxon>
        <taxon>Eurotiomycetes</taxon>
        <taxon>Eurotiomycetidae</taxon>
        <taxon>Eurotiales</taxon>
        <taxon>Aspergillaceae</taxon>
        <taxon>Aspergillus</taxon>
        <taxon>Aspergillus subgen. Circumdati</taxon>
    </lineage>
</organism>
<dbReference type="Gene3D" id="3.40.50.720">
    <property type="entry name" value="NAD(P)-binding Rossmann-like Domain"/>
    <property type="match status" value="1"/>
</dbReference>
<reference evidence="1 2" key="1">
    <citation type="submission" date="2019-04" db="EMBL/GenBank/DDBJ databases">
        <title>Aspergillus burnettii sp. nov., novel species from soil in southeast Queensland.</title>
        <authorList>
            <person name="Gilchrist C.L.M."/>
            <person name="Pitt J.I."/>
            <person name="Lange L."/>
            <person name="Lacey H.J."/>
            <person name="Vuong D."/>
            <person name="Midgley D.J."/>
            <person name="Greenfield P."/>
            <person name="Bradbury M."/>
            <person name="Lacey E."/>
            <person name="Busk P.K."/>
            <person name="Pilgaard B."/>
            <person name="Chooi Y.H."/>
            <person name="Piggott A.M."/>
        </authorList>
    </citation>
    <scope>NUCLEOTIDE SEQUENCE [LARGE SCALE GENOMIC DNA]</scope>
    <source>
        <strain evidence="1 2">FRR 5400</strain>
    </source>
</reference>
<comment type="caution">
    <text evidence="1">The sequence shown here is derived from an EMBL/GenBank/DDBJ whole genome shotgun (WGS) entry which is preliminary data.</text>
</comment>
<gene>
    <name evidence="1" type="ORF">ETB97_007941</name>
</gene>
<proteinExistence type="predicted"/>
<name>A0A8H6ACS6_PETAA</name>
<evidence type="ECO:0000313" key="2">
    <source>
        <dbReference type="Proteomes" id="UP000541154"/>
    </source>
</evidence>
<protein>
    <submittedName>
        <fullName evidence="1">Uncharacterized protein</fullName>
    </submittedName>
</protein>
<sequence>MRSTIFRELIFHHLRKTNEEIADKLSVANGYDQTRFHFRLVPEEYNAHLDSIGDPSVPRAQTIQPGFIAGTKKEGIAHTEESLWRLTYTILKTSTVSEELPQTYIPVAGADQTTSLALGSILRRQHSTTQVTDCRDGVHFFYFCDILSAKTGMKIRTVGHDEWLDTVKSNIEDEALDHPFLPVLDWFEENYWQFIPDACNPPENPLFDARDVYATIEKKR</sequence>
<dbReference type="AlphaFoldDB" id="A0A8H6ACS6"/>
<dbReference type="EMBL" id="SPNV01000035">
    <property type="protein sequence ID" value="KAF5864379.1"/>
    <property type="molecule type" value="Genomic_DNA"/>
</dbReference>
<keyword evidence="2" id="KW-1185">Reference proteome</keyword>
<evidence type="ECO:0000313" key="1">
    <source>
        <dbReference type="EMBL" id="KAF5864379.1"/>
    </source>
</evidence>
<dbReference type="Proteomes" id="UP000541154">
    <property type="component" value="Unassembled WGS sequence"/>
</dbReference>
<accession>A0A8H6ACS6</accession>